<dbReference type="EMBL" id="DRTT01000118">
    <property type="protein sequence ID" value="HHF98682.1"/>
    <property type="molecule type" value="Genomic_DNA"/>
</dbReference>
<dbReference type="GO" id="GO:0015658">
    <property type="term" value="F:branched-chain amino acid transmembrane transporter activity"/>
    <property type="evidence" value="ECO:0007669"/>
    <property type="project" value="InterPro"/>
</dbReference>
<feature type="domain" description="ABC transporter" evidence="6">
    <location>
        <begin position="2"/>
        <end position="237"/>
    </location>
</feature>
<keyword evidence="5" id="KW-0029">Amino-acid transport</keyword>
<proteinExistence type="inferred from homology"/>
<dbReference type="InterPro" id="IPR027417">
    <property type="entry name" value="P-loop_NTPase"/>
</dbReference>
<dbReference type="PANTHER" id="PTHR43820:SF4">
    <property type="entry name" value="HIGH-AFFINITY BRANCHED-CHAIN AMINO ACID TRANSPORT ATP-BINDING PROTEIN LIVF"/>
    <property type="match status" value="1"/>
</dbReference>
<keyword evidence="3" id="KW-0547">Nucleotide-binding</keyword>
<dbReference type="SUPFAM" id="SSF52540">
    <property type="entry name" value="P-loop containing nucleoside triphosphate hydrolases"/>
    <property type="match status" value="1"/>
</dbReference>
<dbReference type="InterPro" id="IPR030660">
    <property type="entry name" value="ABC_branched_ATPase_LivF/BraG"/>
</dbReference>
<dbReference type="GO" id="GO:0005524">
    <property type="term" value="F:ATP binding"/>
    <property type="evidence" value="ECO:0007669"/>
    <property type="project" value="UniProtKB-KW"/>
</dbReference>
<gene>
    <name evidence="7" type="ORF">ENL39_04265</name>
</gene>
<dbReference type="CDD" id="cd03224">
    <property type="entry name" value="ABC_TM1139_LivF_branched"/>
    <property type="match status" value="1"/>
</dbReference>
<organism evidence="7">
    <name type="scientific">Aerophobetes bacterium</name>
    <dbReference type="NCBI Taxonomy" id="2030807"/>
    <lineage>
        <taxon>Bacteria</taxon>
        <taxon>Candidatus Aerophobota</taxon>
    </lineage>
</organism>
<dbReference type="GO" id="GO:0016887">
    <property type="term" value="F:ATP hydrolysis activity"/>
    <property type="evidence" value="ECO:0007669"/>
    <property type="project" value="InterPro"/>
</dbReference>
<dbReference type="Pfam" id="PF00005">
    <property type="entry name" value="ABC_tran"/>
    <property type="match status" value="1"/>
</dbReference>
<name>A0A7V5LZ11_UNCAE</name>
<dbReference type="PIRSF" id="PIRSF039137">
    <property type="entry name" value="ABC_branched_ATPase"/>
    <property type="match status" value="1"/>
</dbReference>
<evidence type="ECO:0000256" key="2">
    <source>
        <dbReference type="ARBA" id="ARBA00022448"/>
    </source>
</evidence>
<dbReference type="AlphaFoldDB" id="A0A7V5LZ11"/>
<evidence type="ECO:0000313" key="7">
    <source>
        <dbReference type="EMBL" id="HHF98682.1"/>
    </source>
</evidence>
<reference evidence="7" key="1">
    <citation type="journal article" date="2020" name="mSystems">
        <title>Genome- and Community-Level Interaction Insights into Carbon Utilization and Element Cycling Functions of Hydrothermarchaeota in Hydrothermal Sediment.</title>
        <authorList>
            <person name="Zhou Z."/>
            <person name="Liu Y."/>
            <person name="Xu W."/>
            <person name="Pan J."/>
            <person name="Luo Z.H."/>
            <person name="Li M."/>
        </authorList>
    </citation>
    <scope>NUCLEOTIDE SEQUENCE [LARGE SCALE GENOMIC DNA]</scope>
    <source>
        <strain evidence="7">HyVt-92</strain>
    </source>
</reference>
<accession>A0A7V5LZ11</accession>
<comment type="similarity">
    <text evidence="1">Belongs to the ABC transporter superfamily.</text>
</comment>
<dbReference type="PROSITE" id="PS00211">
    <property type="entry name" value="ABC_TRANSPORTER_1"/>
    <property type="match status" value="1"/>
</dbReference>
<dbReference type="InterPro" id="IPR052156">
    <property type="entry name" value="BCAA_Transport_ATP-bd_LivF"/>
</dbReference>
<sequence>MLRIRNLRGFYGNLQALKGVSLHVEKGEIVTLIGANGSGKSTLLNSISGIVSSKKGEILFEGKDITDFPPQRIVKEGISLVPEGRQLFSSLSVMDNLLLGAYQRFSIKKKAEIEGDLERVFRIFPVLKERKKQIAGTLSGGEQQMLAIARSLMSRPKLLLLDEPSMGLAPKIVQEIFEVILTLRKEGTTIFLVEQNAQKALEIADRGYVIETGKIVFEGVSEELLGNKEIIRAYLGKGYKKKIWEK</sequence>
<comment type="caution">
    <text evidence="7">The sequence shown here is derived from an EMBL/GenBank/DDBJ whole genome shotgun (WGS) entry which is preliminary data.</text>
</comment>
<dbReference type="GO" id="GO:0015807">
    <property type="term" value="P:L-amino acid transport"/>
    <property type="evidence" value="ECO:0007669"/>
    <property type="project" value="TreeGrafter"/>
</dbReference>
<dbReference type="InterPro" id="IPR003593">
    <property type="entry name" value="AAA+_ATPase"/>
</dbReference>
<keyword evidence="4 7" id="KW-0067">ATP-binding</keyword>
<dbReference type="PROSITE" id="PS50893">
    <property type="entry name" value="ABC_TRANSPORTER_2"/>
    <property type="match status" value="1"/>
</dbReference>
<dbReference type="Proteomes" id="UP000886070">
    <property type="component" value="Unassembled WGS sequence"/>
</dbReference>
<evidence type="ECO:0000256" key="1">
    <source>
        <dbReference type="ARBA" id="ARBA00005417"/>
    </source>
</evidence>
<keyword evidence="2" id="KW-0813">Transport</keyword>
<dbReference type="Gene3D" id="3.40.50.300">
    <property type="entry name" value="P-loop containing nucleotide triphosphate hydrolases"/>
    <property type="match status" value="1"/>
</dbReference>
<evidence type="ECO:0000256" key="5">
    <source>
        <dbReference type="ARBA" id="ARBA00022970"/>
    </source>
</evidence>
<evidence type="ECO:0000256" key="3">
    <source>
        <dbReference type="ARBA" id="ARBA00022741"/>
    </source>
</evidence>
<dbReference type="SMART" id="SM00382">
    <property type="entry name" value="AAA"/>
    <property type="match status" value="1"/>
</dbReference>
<evidence type="ECO:0000256" key="4">
    <source>
        <dbReference type="ARBA" id="ARBA00022840"/>
    </source>
</evidence>
<dbReference type="InterPro" id="IPR017871">
    <property type="entry name" value="ABC_transporter-like_CS"/>
</dbReference>
<evidence type="ECO:0000259" key="6">
    <source>
        <dbReference type="PROSITE" id="PS50893"/>
    </source>
</evidence>
<dbReference type="PANTHER" id="PTHR43820">
    <property type="entry name" value="HIGH-AFFINITY BRANCHED-CHAIN AMINO ACID TRANSPORT ATP-BINDING PROTEIN LIVF"/>
    <property type="match status" value="1"/>
</dbReference>
<protein>
    <submittedName>
        <fullName evidence="7">ABC transporter ATP-binding protein</fullName>
    </submittedName>
</protein>
<dbReference type="InterPro" id="IPR003439">
    <property type="entry name" value="ABC_transporter-like_ATP-bd"/>
</dbReference>